<reference evidence="2" key="1">
    <citation type="journal article" date="2019" name="Int. J. Syst. Evol. Microbiol.">
        <title>The Global Catalogue of Microorganisms (GCM) 10K type strain sequencing project: providing services to taxonomists for standard genome sequencing and annotation.</title>
        <authorList>
            <consortium name="The Broad Institute Genomics Platform"/>
            <consortium name="The Broad Institute Genome Sequencing Center for Infectious Disease"/>
            <person name="Wu L."/>
            <person name="Ma J."/>
        </authorList>
    </citation>
    <scope>NUCLEOTIDE SEQUENCE [LARGE SCALE GENOMIC DNA]</scope>
    <source>
        <strain evidence="2">JCM 18959</strain>
    </source>
</reference>
<evidence type="ECO:0000313" key="1">
    <source>
        <dbReference type="EMBL" id="GAA5083422.1"/>
    </source>
</evidence>
<protein>
    <submittedName>
        <fullName evidence="1">Uncharacterized protein</fullName>
    </submittedName>
</protein>
<dbReference type="RefSeq" id="WP_241741920.1">
    <property type="nucleotide sequence ID" value="NZ_BAABKZ010000001.1"/>
</dbReference>
<accession>A0ABP9LQM3</accession>
<comment type="caution">
    <text evidence="1">The sequence shown here is derived from an EMBL/GenBank/DDBJ whole genome shotgun (WGS) entry which is preliminary data.</text>
</comment>
<organism evidence="1 2">
    <name type="scientific">Microbacterium yannicii</name>
    <dbReference type="NCBI Taxonomy" id="671622"/>
    <lineage>
        <taxon>Bacteria</taxon>
        <taxon>Bacillati</taxon>
        <taxon>Actinomycetota</taxon>
        <taxon>Actinomycetes</taxon>
        <taxon>Micrococcales</taxon>
        <taxon>Microbacteriaceae</taxon>
        <taxon>Microbacterium</taxon>
    </lineage>
</organism>
<evidence type="ECO:0000313" key="2">
    <source>
        <dbReference type="Proteomes" id="UP001501407"/>
    </source>
</evidence>
<name>A0ABP9LQM3_9MICO</name>
<keyword evidence="2" id="KW-1185">Reference proteome</keyword>
<dbReference type="Proteomes" id="UP001501407">
    <property type="component" value="Unassembled WGS sequence"/>
</dbReference>
<sequence length="152" mass="16373">MPRPIAGPTTPVVDDRVAGPALGSLRSGAMLPQDWIEHRRGDGEVLGWMYADGEGFRVFDLLGRERTPGGPDGEPLEWLAAEELLDELGIGYLADRWTLRLPDGAERPVRIAEASARGVTVVADEFGAASAVGADPERFRLPFPVTGELSPR</sequence>
<proteinExistence type="predicted"/>
<gene>
    <name evidence="1" type="ORF">GCM10025760_00020</name>
</gene>
<dbReference type="EMBL" id="BAABKZ010000001">
    <property type="protein sequence ID" value="GAA5083422.1"/>
    <property type="molecule type" value="Genomic_DNA"/>
</dbReference>